<reference evidence="1" key="1">
    <citation type="journal article" date="2020" name="Nature">
        <title>Giant virus diversity and host interactions through global metagenomics.</title>
        <authorList>
            <person name="Schulz F."/>
            <person name="Roux S."/>
            <person name="Paez-Espino D."/>
            <person name="Jungbluth S."/>
            <person name="Walsh D.A."/>
            <person name="Denef V.J."/>
            <person name="McMahon K.D."/>
            <person name="Konstantinidis K.T."/>
            <person name="Eloe-Fadrosh E.A."/>
            <person name="Kyrpides N.C."/>
            <person name="Woyke T."/>
        </authorList>
    </citation>
    <scope>NUCLEOTIDE SEQUENCE</scope>
    <source>
        <strain evidence="1">GVMAG-M-3300021343-4</strain>
    </source>
</reference>
<protein>
    <submittedName>
        <fullName evidence="1">Uncharacterized protein</fullName>
    </submittedName>
</protein>
<sequence>MHSVGLSWEKDACSHQEIFKLGILTDTLLSAAPDPVLIMPEGGFDTL</sequence>
<dbReference type="EMBL" id="MN739439">
    <property type="protein sequence ID" value="QHT04834.1"/>
    <property type="molecule type" value="Genomic_DNA"/>
</dbReference>
<organism evidence="1">
    <name type="scientific">viral metagenome</name>
    <dbReference type="NCBI Taxonomy" id="1070528"/>
    <lineage>
        <taxon>unclassified sequences</taxon>
        <taxon>metagenomes</taxon>
        <taxon>organismal metagenomes</taxon>
    </lineage>
</organism>
<proteinExistence type="predicted"/>
<evidence type="ECO:0000313" key="1">
    <source>
        <dbReference type="EMBL" id="QHT04834.1"/>
    </source>
</evidence>
<dbReference type="AlphaFoldDB" id="A0A6C0CMD6"/>
<accession>A0A6C0CMD6</accession>
<name>A0A6C0CMD6_9ZZZZ</name>